<organism evidence="1 2">
    <name type="scientific">Asanoa hainanensis</name>
    <dbReference type="NCBI Taxonomy" id="560556"/>
    <lineage>
        <taxon>Bacteria</taxon>
        <taxon>Bacillati</taxon>
        <taxon>Actinomycetota</taxon>
        <taxon>Actinomycetes</taxon>
        <taxon>Micromonosporales</taxon>
        <taxon>Micromonosporaceae</taxon>
        <taxon>Asanoa</taxon>
    </lineage>
</organism>
<keyword evidence="2" id="KW-1185">Reference proteome</keyword>
<dbReference type="Proteomes" id="UP000198362">
    <property type="component" value="Unassembled WGS sequence"/>
</dbReference>
<dbReference type="AlphaFoldDB" id="A0A239P838"/>
<sequence>MVYVNPQDLADRYIAQWTEPDAARRRAAIEGLWAPDGRHVLQPPVEIRAAAAAVGFDHSTLEARGYDAIEVRVARSYERFVAKEGFTFRSRADAVRLNEVVKFGWETVSVETGEVAGGGLEVLVLDDDDRITADYMFPGA</sequence>
<dbReference type="EMBL" id="FZPH01000015">
    <property type="protein sequence ID" value="SNT63206.1"/>
    <property type="molecule type" value="Genomic_DNA"/>
</dbReference>
<dbReference type="SUPFAM" id="SSF54427">
    <property type="entry name" value="NTF2-like"/>
    <property type="match status" value="1"/>
</dbReference>
<protein>
    <recommendedName>
        <fullName evidence="3">SnoaL-like domain-containing protein</fullName>
    </recommendedName>
</protein>
<dbReference type="Gene3D" id="3.10.450.50">
    <property type="match status" value="1"/>
</dbReference>
<accession>A0A239P838</accession>
<name>A0A239P838_9ACTN</name>
<evidence type="ECO:0008006" key="3">
    <source>
        <dbReference type="Google" id="ProtNLM"/>
    </source>
</evidence>
<dbReference type="InterPro" id="IPR032710">
    <property type="entry name" value="NTF2-like_dom_sf"/>
</dbReference>
<proteinExistence type="predicted"/>
<dbReference type="OrthoDB" id="8722217at2"/>
<gene>
    <name evidence="1" type="ORF">SAMN05421812_11525</name>
</gene>
<dbReference type="RefSeq" id="WP_089253997.1">
    <property type="nucleotide sequence ID" value="NZ_FZPH01000015.1"/>
</dbReference>
<evidence type="ECO:0000313" key="2">
    <source>
        <dbReference type="Proteomes" id="UP000198362"/>
    </source>
</evidence>
<evidence type="ECO:0000313" key="1">
    <source>
        <dbReference type="EMBL" id="SNT63206.1"/>
    </source>
</evidence>
<reference evidence="1 2" key="1">
    <citation type="submission" date="2017-06" db="EMBL/GenBank/DDBJ databases">
        <authorList>
            <person name="Kim H.J."/>
            <person name="Triplett B.A."/>
        </authorList>
    </citation>
    <scope>NUCLEOTIDE SEQUENCE [LARGE SCALE GENOMIC DNA]</scope>
    <source>
        <strain evidence="1 2">CGMCC 4.5593</strain>
    </source>
</reference>